<dbReference type="RefSeq" id="WP_078694803.1">
    <property type="nucleotide sequence ID" value="NZ_FUWX01000026.1"/>
</dbReference>
<dbReference type="EMBL" id="FUWX01000026">
    <property type="protein sequence ID" value="SKA04811.1"/>
    <property type="molecule type" value="Genomic_DNA"/>
</dbReference>
<keyword evidence="2" id="KW-1185">Reference proteome</keyword>
<dbReference type="AlphaFoldDB" id="A0A1T4QMY3"/>
<gene>
    <name evidence="1" type="ORF">SAMN02745174_02378</name>
</gene>
<proteinExistence type="predicted"/>
<reference evidence="1 2" key="1">
    <citation type="submission" date="2017-02" db="EMBL/GenBank/DDBJ databases">
        <authorList>
            <person name="Peterson S.W."/>
        </authorList>
    </citation>
    <scope>NUCLEOTIDE SEQUENCE [LARGE SCALE GENOMIC DNA]</scope>
    <source>
        <strain evidence="1 2">ATCC 700028</strain>
    </source>
</reference>
<evidence type="ECO:0000313" key="2">
    <source>
        <dbReference type="Proteomes" id="UP000191153"/>
    </source>
</evidence>
<dbReference type="STRING" id="180163.SAMN02745174_02378"/>
<name>A0A1T4QMY3_9FUSO</name>
<sequence length="71" mass="8125">MPRGGKRNNSGRKKIGDKQIKIILDKEVLKVIDENFNGNTNAEKIRKCILKGIERESDGKYKLQKKALENN</sequence>
<accession>A0A1T4QMY3</accession>
<organism evidence="1 2">
    <name type="scientific">Cetobacterium ceti</name>
    <dbReference type="NCBI Taxonomy" id="180163"/>
    <lineage>
        <taxon>Bacteria</taxon>
        <taxon>Fusobacteriati</taxon>
        <taxon>Fusobacteriota</taxon>
        <taxon>Fusobacteriia</taxon>
        <taxon>Fusobacteriales</taxon>
        <taxon>Fusobacteriaceae</taxon>
        <taxon>Cetobacterium</taxon>
    </lineage>
</organism>
<dbReference type="Proteomes" id="UP000191153">
    <property type="component" value="Unassembled WGS sequence"/>
</dbReference>
<evidence type="ECO:0000313" key="1">
    <source>
        <dbReference type="EMBL" id="SKA04811.1"/>
    </source>
</evidence>
<protein>
    <submittedName>
        <fullName evidence="1">Uncharacterized protein</fullName>
    </submittedName>
</protein>